<dbReference type="SUPFAM" id="SSF53271">
    <property type="entry name" value="PRTase-like"/>
    <property type="match status" value="1"/>
</dbReference>
<dbReference type="NCBIfam" id="NF003549">
    <property type="entry name" value="PRK05205.1-5"/>
    <property type="match status" value="1"/>
</dbReference>
<dbReference type="PANTHER" id="PTHR11608">
    <property type="entry name" value="BIFUNCTIONAL PROTEIN PYRR"/>
    <property type="match status" value="1"/>
</dbReference>
<dbReference type="PANTHER" id="PTHR11608:SF0">
    <property type="entry name" value="BIFUNCTIONAL PROTEIN PYRR"/>
    <property type="match status" value="1"/>
</dbReference>
<dbReference type="CDD" id="cd06223">
    <property type="entry name" value="PRTases_typeI"/>
    <property type="match status" value="1"/>
</dbReference>
<dbReference type="InterPro" id="IPR000836">
    <property type="entry name" value="PRTase_dom"/>
</dbReference>
<evidence type="ECO:0000259" key="1">
    <source>
        <dbReference type="Pfam" id="PF00156"/>
    </source>
</evidence>
<protein>
    <submittedName>
        <fullName evidence="2">Pyrimidine operon attenuation protein/uracil phosphoribosyltransferase</fullName>
    </submittedName>
</protein>
<dbReference type="InterPro" id="IPR029057">
    <property type="entry name" value="PRTase-like"/>
</dbReference>
<keyword evidence="2" id="KW-0808">Transferase</keyword>
<evidence type="ECO:0000313" key="2">
    <source>
        <dbReference type="EMBL" id="RCX05188.1"/>
    </source>
</evidence>
<feature type="domain" description="Phosphoribosyltransferase" evidence="1">
    <location>
        <begin position="8"/>
        <end position="136"/>
    </location>
</feature>
<comment type="caution">
    <text evidence="2">The sequence shown here is derived from an EMBL/GenBank/DDBJ whole genome shotgun (WGS) entry which is preliminary data.</text>
</comment>
<proteinExistence type="predicted"/>
<sequence length="174" mass="20236">MNEQLMSITLQRLCRQLIENHNDFSKSVIIGLQPRGIAMARRIQQLLEESGVKKLRFGSLDITFFRDDFRIHAKPLKANETRIDFVVEQQRVIFVDDVLYTGRSVRAAMDAIQSFGRPSQIELMVLIDRRFSRQLPIQATYIGRPVDAIASERVIVEWKEENEKDQVIIIRHEG</sequence>
<dbReference type="AlphaFoldDB" id="A0A369A9W8"/>
<gene>
    <name evidence="2" type="ORF">DES35_101471</name>
</gene>
<keyword evidence="2" id="KW-0328">Glycosyltransferase</keyword>
<name>A0A369A9W8_9FLAO</name>
<reference evidence="2 3" key="1">
    <citation type="submission" date="2018-07" db="EMBL/GenBank/DDBJ databases">
        <title>Genomic Encyclopedia of Type Strains, Phase IV (KMG-IV): sequencing the most valuable type-strain genomes for metagenomic binning, comparative biology and taxonomic classification.</title>
        <authorList>
            <person name="Goeker M."/>
        </authorList>
    </citation>
    <scope>NUCLEOTIDE SEQUENCE [LARGE SCALE GENOMIC DNA]</scope>
    <source>
        <strain evidence="2 3">DSM 21410</strain>
    </source>
</reference>
<dbReference type="Pfam" id="PF00156">
    <property type="entry name" value="Pribosyltran"/>
    <property type="match status" value="1"/>
</dbReference>
<dbReference type="EMBL" id="QPJS01000001">
    <property type="protein sequence ID" value="RCX05188.1"/>
    <property type="molecule type" value="Genomic_DNA"/>
</dbReference>
<dbReference type="Gene3D" id="3.40.50.2020">
    <property type="match status" value="1"/>
</dbReference>
<keyword evidence="3" id="KW-1185">Reference proteome</keyword>
<dbReference type="Proteomes" id="UP000253517">
    <property type="component" value="Unassembled WGS sequence"/>
</dbReference>
<accession>A0A369A9W8</accession>
<dbReference type="InterPro" id="IPR050137">
    <property type="entry name" value="PyrR_bifunctional"/>
</dbReference>
<evidence type="ECO:0000313" key="3">
    <source>
        <dbReference type="Proteomes" id="UP000253517"/>
    </source>
</evidence>
<organism evidence="2 3">
    <name type="scientific">Schleiferia thermophila</name>
    <dbReference type="NCBI Taxonomy" id="884107"/>
    <lineage>
        <taxon>Bacteria</taxon>
        <taxon>Pseudomonadati</taxon>
        <taxon>Bacteroidota</taxon>
        <taxon>Flavobacteriia</taxon>
        <taxon>Flavobacteriales</taxon>
        <taxon>Schleiferiaceae</taxon>
        <taxon>Schleiferia</taxon>
    </lineage>
</organism>
<dbReference type="GO" id="GO:0016757">
    <property type="term" value="F:glycosyltransferase activity"/>
    <property type="evidence" value="ECO:0007669"/>
    <property type="project" value="UniProtKB-KW"/>
</dbReference>